<proteinExistence type="predicted"/>
<dbReference type="OrthoDB" id="6285637at2759"/>
<dbReference type="Proteomes" id="UP000694844">
    <property type="component" value="Chromosome 1"/>
</dbReference>
<reference evidence="2" key="2">
    <citation type="submission" date="2025-08" db="UniProtKB">
        <authorList>
            <consortium name="RefSeq"/>
        </authorList>
    </citation>
    <scope>IDENTIFICATION</scope>
    <source>
        <tissue evidence="2">Whole sample</tissue>
    </source>
</reference>
<dbReference type="KEGG" id="cvn:111120669"/>
<dbReference type="RefSeq" id="XP_022317278.1">
    <property type="nucleotide sequence ID" value="XM_022461570.1"/>
</dbReference>
<reference evidence="1" key="1">
    <citation type="submission" date="2024-06" db="UniProtKB">
        <authorList>
            <consortium name="RefSeq"/>
        </authorList>
    </citation>
    <scope>NUCLEOTIDE SEQUENCE [LARGE SCALE GENOMIC DNA]</scope>
</reference>
<gene>
    <name evidence="2" type="primary">LOC111120669</name>
</gene>
<evidence type="ECO:0000313" key="2">
    <source>
        <dbReference type="RefSeq" id="XP_022317278.1"/>
    </source>
</evidence>
<protein>
    <submittedName>
        <fullName evidence="2">Uncharacterized protein LOC111120669 isoform X1</fullName>
    </submittedName>
</protein>
<name>A0A8B8CN53_CRAVI</name>
<sequence>MAVARQKLKSDDLEMEKDASRPFFKRQEGEVGVYLTVYDAKASNPEAYGSEHFYFMELTERLFEELNKGDFVKMRATLEKKGDFKGCYIERFEKGIVLAVGFDDIDALERVWKLHTSEKLTGLMQDLLITQSLLKKLEATRIVLTTRMFEDEYTNCKNELLGRSLQKISIKTKQHDMDILQKLKNFQNRFNDDVQVLQETEANFGQKLGEFMMVAKQILPVNVIKIKTLKEFETIVKVAKGTPRAAKKLEVIDKYFDIIKKLRSALMEIEEVVCLPLFQMHKVCETERQRDVKPRIQTLTKETLQKLRVDADLQKVSHPGWNKRLLKSEHDLFLGLLSLVPIATEAAFDINCLLDEYINDFPL</sequence>
<accession>A0A8B8CN53</accession>
<keyword evidence="1" id="KW-1185">Reference proteome</keyword>
<organism evidence="1 2">
    <name type="scientific">Crassostrea virginica</name>
    <name type="common">Eastern oyster</name>
    <dbReference type="NCBI Taxonomy" id="6565"/>
    <lineage>
        <taxon>Eukaryota</taxon>
        <taxon>Metazoa</taxon>
        <taxon>Spiralia</taxon>
        <taxon>Lophotrochozoa</taxon>
        <taxon>Mollusca</taxon>
        <taxon>Bivalvia</taxon>
        <taxon>Autobranchia</taxon>
        <taxon>Pteriomorphia</taxon>
        <taxon>Ostreida</taxon>
        <taxon>Ostreoidea</taxon>
        <taxon>Ostreidae</taxon>
        <taxon>Crassostrea</taxon>
    </lineage>
</organism>
<dbReference type="AlphaFoldDB" id="A0A8B8CN53"/>
<dbReference type="GeneID" id="111120669"/>
<evidence type="ECO:0000313" key="1">
    <source>
        <dbReference type="Proteomes" id="UP000694844"/>
    </source>
</evidence>